<evidence type="ECO:0008006" key="3">
    <source>
        <dbReference type="Google" id="ProtNLM"/>
    </source>
</evidence>
<proteinExistence type="predicted"/>
<dbReference type="AlphaFoldDB" id="A0A6T7ZZC8"/>
<name>A0A6T7ZZC8_9EUKA</name>
<dbReference type="Pfam" id="PF03928">
    <property type="entry name" value="HbpS-like"/>
    <property type="match status" value="1"/>
</dbReference>
<feature type="region of interest" description="Disordered" evidence="1">
    <location>
        <begin position="1"/>
        <end position="21"/>
    </location>
</feature>
<dbReference type="InterPro" id="IPR052517">
    <property type="entry name" value="GlcG_carb_metab_protein"/>
</dbReference>
<protein>
    <recommendedName>
        <fullName evidence="3">Heme-binding protein</fullName>
    </recommendedName>
</protein>
<dbReference type="InterPro" id="IPR005624">
    <property type="entry name" value="PduO/GlcC-like"/>
</dbReference>
<evidence type="ECO:0000313" key="2">
    <source>
        <dbReference type="EMBL" id="CAE2226338.1"/>
    </source>
</evidence>
<dbReference type="EMBL" id="HBKO01022416">
    <property type="protein sequence ID" value="CAE2226338.1"/>
    <property type="molecule type" value="Transcribed_RNA"/>
</dbReference>
<dbReference type="SUPFAM" id="SSF143744">
    <property type="entry name" value="GlcG-like"/>
    <property type="match status" value="1"/>
</dbReference>
<evidence type="ECO:0000256" key="1">
    <source>
        <dbReference type="SAM" id="MobiDB-lite"/>
    </source>
</evidence>
<dbReference type="PANTHER" id="PTHR34309">
    <property type="entry name" value="SLR1406 PROTEIN"/>
    <property type="match status" value="1"/>
</dbReference>
<gene>
    <name evidence="2" type="ORF">CPOL0286_LOCUS10155</name>
</gene>
<dbReference type="InterPro" id="IPR038084">
    <property type="entry name" value="PduO/GlcC-like_sf"/>
</dbReference>
<sequence length="210" mass="21335">MGAGASTMAESAGVSKETTDALMSLPDGVKKELEEKMMKAAPAGTAAVAPPGGKWLAEGKPVLTLEAADAMASAALAECRERKFKDISVFVLDPAGRVLVSKTMLGCPKLIPDIAHSKAGACIGTHSSSRALKDKYVPDRTPQLLAMTTMGFATNQPFAAVPGGVLCRDASKNVVGAIGVSGASADEDEHCAILGAQAVGLVTEPAKSAL</sequence>
<reference evidence="2" key="1">
    <citation type="submission" date="2021-01" db="EMBL/GenBank/DDBJ databases">
        <authorList>
            <person name="Corre E."/>
            <person name="Pelletier E."/>
            <person name="Niang G."/>
            <person name="Scheremetjew M."/>
            <person name="Finn R."/>
            <person name="Kale V."/>
            <person name="Holt S."/>
            <person name="Cochrane G."/>
            <person name="Meng A."/>
            <person name="Brown T."/>
            <person name="Cohen L."/>
        </authorList>
    </citation>
    <scope>NUCLEOTIDE SEQUENCE</scope>
    <source>
        <strain evidence="2">UIO037</strain>
    </source>
</reference>
<organism evidence="2">
    <name type="scientific">Prymnesium polylepis</name>
    <dbReference type="NCBI Taxonomy" id="72548"/>
    <lineage>
        <taxon>Eukaryota</taxon>
        <taxon>Haptista</taxon>
        <taxon>Haptophyta</taxon>
        <taxon>Prymnesiophyceae</taxon>
        <taxon>Prymnesiales</taxon>
        <taxon>Prymnesiaceae</taxon>
        <taxon>Prymnesium</taxon>
    </lineage>
</organism>
<dbReference type="Gene3D" id="3.30.450.150">
    <property type="entry name" value="Haem-degrading domain"/>
    <property type="match status" value="1"/>
</dbReference>
<dbReference type="PANTHER" id="PTHR34309:SF10">
    <property type="entry name" value="SLR1406 PROTEIN"/>
    <property type="match status" value="1"/>
</dbReference>
<accession>A0A6T7ZZC8</accession>